<dbReference type="Pfam" id="PF00025">
    <property type="entry name" value="Arf"/>
    <property type="match status" value="1"/>
</dbReference>
<dbReference type="Proteomes" id="UP000789595">
    <property type="component" value="Unassembled WGS sequence"/>
</dbReference>
<evidence type="ECO:0000313" key="3">
    <source>
        <dbReference type="EMBL" id="CAE0692909.1"/>
    </source>
</evidence>
<dbReference type="EMBL" id="CAKKNE010000004">
    <property type="protein sequence ID" value="CAH0374637.1"/>
    <property type="molecule type" value="Genomic_DNA"/>
</dbReference>
<gene>
    <name evidence="3" type="ORF">PCAL00307_LOCUS8345</name>
    <name evidence="4" type="ORF">PECAL_4P19350</name>
</gene>
<evidence type="ECO:0000313" key="4">
    <source>
        <dbReference type="EMBL" id="CAH0374637.1"/>
    </source>
</evidence>
<evidence type="ECO:0000256" key="2">
    <source>
        <dbReference type="ARBA" id="ARBA00023134"/>
    </source>
</evidence>
<dbReference type="SUPFAM" id="SSF52540">
    <property type="entry name" value="P-loop containing nucleoside triphosphate hydrolases"/>
    <property type="match status" value="1"/>
</dbReference>
<dbReference type="EMBL" id="HBIW01009777">
    <property type="protein sequence ID" value="CAE0692909.1"/>
    <property type="molecule type" value="Transcribed_RNA"/>
</dbReference>
<dbReference type="InterPro" id="IPR027417">
    <property type="entry name" value="P-loop_NTPase"/>
</dbReference>
<name>A0A7S4E6B6_9STRA</name>
<accession>A0A7S4E6B6</accession>
<reference evidence="4" key="2">
    <citation type="submission" date="2021-11" db="EMBL/GenBank/DDBJ databases">
        <authorList>
            <consortium name="Genoscope - CEA"/>
            <person name="William W."/>
        </authorList>
    </citation>
    <scope>NUCLEOTIDE SEQUENCE</scope>
</reference>
<evidence type="ECO:0000313" key="5">
    <source>
        <dbReference type="Proteomes" id="UP000789595"/>
    </source>
</evidence>
<evidence type="ECO:0008006" key="6">
    <source>
        <dbReference type="Google" id="ProtNLM"/>
    </source>
</evidence>
<organism evidence="3">
    <name type="scientific">Pelagomonas calceolata</name>
    <dbReference type="NCBI Taxonomy" id="35677"/>
    <lineage>
        <taxon>Eukaryota</taxon>
        <taxon>Sar</taxon>
        <taxon>Stramenopiles</taxon>
        <taxon>Ochrophyta</taxon>
        <taxon>Pelagophyceae</taxon>
        <taxon>Pelagomonadales</taxon>
        <taxon>Pelagomonadaceae</taxon>
        <taxon>Pelagomonas</taxon>
    </lineage>
</organism>
<dbReference type="InterPro" id="IPR006689">
    <property type="entry name" value="Small_GTPase_ARF/SAR"/>
</dbReference>
<dbReference type="AlphaFoldDB" id="A0A7S4E6B6"/>
<dbReference type="Gene3D" id="3.40.50.300">
    <property type="entry name" value="P-loop containing nucleotide triphosphate hydrolases"/>
    <property type="match status" value="1"/>
</dbReference>
<dbReference type="GO" id="GO:0003924">
    <property type="term" value="F:GTPase activity"/>
    <property type="evidence" value="ECO:0007669"/>
    <property type="project" value="InterPro"/>
</dbReference>
<keyword evidence="1" id="KW-0547">Nucleotide-binding</keyword>
<keyword evidence="5" id="KW-1185">Reference proteome</keyword>
<proteinExistence type="predicted"/>
<dbReference type="GO" id="GO:0005525">
    <property type="term" value="F:GTP binding"/>
    <property type="evidence" value="ECO:0007669"/>
    <property type="project" value="UniProtKB-KW"/>
</dbReference>
<sequence length="174" mass="17740">MGATQSTRPKVLVYGAPHAGTKSLVKALGDAEFELFTSDDGADADAVVYVVDANQPTQWTVPIELLHSVNLKLGRTVPLCVVVNKRDVPGSAPAQQVLPQLAAAASKVDACAAVGGRVWRVVEASAVTGDIGVAALKRVLRHLCDMSDVSASILAPRSSGGVAGEACGASASLP</sequence>
<protein>
    <recommendedName>
        <fullName evidence="6">Signal recognition particle receptor subunit beta</fullName>
    </recommendedName>
</protein>
<reference evidence="3" key="1">
    <citation type="submission" date="2021-01" db="EMBL/GenBank/DDBJ databases">
        <authorList>
            <person name="Corre E."/>
            <person name="Pelletier E."/>
            <person name="Niang G."/>
            <person name="Scheremetjew M."/>
            <person name="Finn R."/>
            <person name="Kale V."/>
            <person name="Holt S."/>
            <person name="Cochrane G."/>
            <person name="Meng A."/>
            <person name="Brown T."/>
            <person name="Cohen L."/>
        </authorList>
    </citation>
    <scope>NUCLEOTIDE SEQUENCE</scope>
    <source>
        <strain evidence="3">CCMP1756</strain>
    </source>
</reference>
<keyword evidence="2" id="KW-0342">GTP-binding</keyword>
<evidence type="ECO:0000256" key="1">
    <source>
        <dbReference type="ARBA" id="ARBA00022741"/>
    </source>
</evidence>